<evidence type="ECO:0008006" key="3">
    <source>
        <dbReference type="Google" id="ProtNLM"/>
    </source>
</evidence>
<dbReference type="Gene3D" id="3.40.33.10">
    <property type="entry name" value="CAP"/>
    <property type="match status" value="1"/>
</dbReference>
<dbReference type="SUPFAM" id="SSF55797">
    <property type="entry name" value="PR-1-like"/>
    <property type="match status" value="1"/>
</dbReference>
<dbReference type="OrthoDB" id="5877551at2759"/>
<keyword evidence="2" id="KW-1185">Reference proteome</keyword>
<proteinExistence type="predicted"/>
<accession>A0A0B1TLU9</accession>
<name>A0A0B1TLU9_OESDE</name>
<reference evidence="1 2" key="1">
    <citation type="submission" date="2014-03" db="EMBL/GenBank/DDBJ databases">
        <title>Draft genome of the hookworm Oesophagostomum dentatum.</title>
        <authorList>
            <person name="Mitreva M."/>
        </authorList>
    </citation>
    <scope>NUCLEOTIDE SEQUENCE [LARGE SCALE GENOMIC DNA]</scope>
    <source>
        <strain evidence="1 2">OD-Hann</strain>
    </source>
</reference>
<dbReference type="InterPro" id="IPR035940">
    <property type="entry name" value="CAP_sf"/>
</dbReference>
<dbReference type="EMBL" id="KN549681">
    <property type="protein sequence ID" value="KHJ96385.1"/>
    <property type="molecule type" value="Genomic_DNA"/>
</dbReference>
<sequence>MWGFAVIAFALIVSSFSEGEILLLLFLWNDVTIFITEIKCPTVTKSLMTPKLREQILEFHNHKRAKLASGLENNKNGKLPGAKNMYKLVGSDCFLEEFGDMLYS</sequence>
<gene>
    <name evidence="1" type="ORF">OESDEN_03658</name>
</gene>
<evidence type="ECO:0000313" key="1">
    <source>
        <dbReference type="EMBL" id="KHJ96385.1"/>
    </source>
</evidence>
<dbReference type="AlphaFoldDB" id="A0A0B1TLU9"/>
<protein>
    <recommendedName>
        <fullName evidence="3">SCP domain-containing protein</fullName>
    </recommendedName>
</protein>
<organism evidence="1 2">
    <name type="scientific">Oesophagostomum dentatum</name>
    <name type="common">Nodular worm</name>
    <dbReference type="NCBI Taxonomy" id="61180"/>
    <lineage>
        <taxon>Eukaryota</taxon>
        <taxon>Metazoa</taxon>
        <taxon>Ecdysozoa</taxon>
        <taxon>Nematoda</taxon>
        <taxon>Chromadorea</taxon>
        <taxon>Rhabditida</taxon>
        <taxon>Rhabditina</taxon>
        <taxon>Rhabditomorpha</taxon>
        <taxon>Strongyloidea</taxon>
        <taxon>Strongylidae</taxon>
        <taxon>Oesophagostomum</taxon>
    </lineage>
</organism>
<evidence type="ECO:0000313" key="2">
    <source>
        <dbReference type="Proteomes" id="UP000053660"/>
    </source>
</evidence>
<dbReference type="Proteomes" id="UP000053660">
    <property type="component" value="Unassembled WGS sequence"/>
</dbReference>